<dbReference type="PANTHER" id="PTHR13100">
    <property type="entry name" value="CELL GROWTH-REGULATING NUCLEOLAR PROTEIN LYAR"/>
    <property type="match status" value="1"/>
</dbReference>
<keyword evidence="5" id="KW-0862">Zinc</keyword>
<keyword evidence="4 8" id="KW-0863">Zinc-finger</keyword>
<dbReference type="AlphaFoldDB" id="V4BVJ8"/>
<reference evidence="12 13" key="1">
    <citation type="journal article" date="2013" name="Nature">
        <title>Insights into bilaterian evolution from three spiralian genomes.</title>
        <authorList>
            <person name="Simakov O."/>
            <person name="Marletaz F."/>
            <person name="Cho S.J."/>
            <person name="Edsinger-Gonzales E."/>
            <person name="Havlak P."/>
            <person name="Hellsten U."/>
            <person name="Kuo D.H."/>
            <person name="Larsson T."/>
            <person name="Lv J."/>
            <person name="Arendt D."/>
            <person name="Savage R."/>
            <person name="Osoegawa K."/>
            <person name="de Jong P."/>
            <person name="Grimwood J."/>
            <person name="Chapman J.A."/>
            <person name="Shapiro H."/>
            <person name="Aerts A."/>
            <person name="Otillar R.P."/>
            <person name="Terry A.Y."/>
            <person name="Boore J.L."/>
            <person name="Grigoriev I.V."/>
            <person name="Lindberg D.R."/>
            <person name="Seaver E.C."/>
            <person name="Weisblat D.A."/>
            <person name="Putnam N.H."/>
            <person name="Rokhsar D.S."/>
        </authorList>
    </citation>
    <scope>NUCLEOTIDE SEQUENCE [LARGE SCALE GENOMIC DNA]</scope>
</reference>
<keyword evidence="3" id="KW-0677">Repeat</keyword>
<dbReference type="GO" id="GO:0008270">
    <property type="term" value="F:zinc ion binding"/>
    <property type="evidence" value="ECO:0007669"/>
    <property type="project" value="UniProtKB-KW"/>
</dbReference>
<dbReference type="Proteomes" id="UP000030746">
    <property type="component" value="Unassembled WGS sequence"/>
</dbReference>
<keyword evidence="13" id="KW-1185">Reference proteome</keyword>
<organism evidence="12 13">
    <name type="scientific">Lottia gigantea</name>
    <name type="common">Giant owl limpet</name>
    <dbReference type="NCBI Taxonomy" id="225164"/>
    <lineage>
        <taxon>Eukaryota</taxon>
        <taxon>Metazoa</taxon>
        <taxon>Spiralia</taxon>
        <taxon>Lophotrochozoa</taxon>
        <taxon>Mollusca</taxon>
        <taxon>Gastropoda</taxon>
        <taxon>Patellogastropoda</taxon>
        <taxon>Lottioidea</taxon>
        <taxon>Lottiidae</taxon>
        <taxon>Lottia</taxon>
    </lineage>
</organism>
<dbReference type="InterPro" id="IPR058719">
    <property type="entry name" value="WHD_LYAR"/>
</dbReference>
<feature type="domain" description="Cell growth-regulating nucleolar protein-like winged helix" evidence="11">
    <location>
        <begin position="265"/>
        <end position="336"/>
    </location>
</feature>
<dbReference type="GO" id="GO:0003677">
    <property type="term" value="F:DNA binding"/>
    <property type="evidence" value="ECO:0007669"/>
    <property type="project" value="InterPro"/>
</dbReference>
<protein>
    <submittedName>
        <fullName evidence="12">Uncharacterized protein</fullName>
    </submittedName>
</protein>
<feature type="domain" description="Zinc finger C2H2 LYAR-type" evidence="10">
    <location>
        <begin position="32"/>
        <end position="59"/>
    </location>
</feature>
<dbReference type="EMBL" id="KB201977">
    <property type="protein sequence ID" value="ESO93049.1"/>
    <property type="molecule type" value="Genomic_DNA"/>
</dbReference>
<dbReference type="InterPro" id="IPR036236">
    <property type="entry name" value="Znf_C2H2_sf"/>
</dbReference>
<evidence type="ECO:0000256" key="1">
    <source>
        <dbReference type="ARBA" id="ARBA00004123"/>
    </source>
</evidence>
<evidence type="ECO:0000313" key="12">
    <source>
        <dbReference type="EMBL" id="ESO93049.1"/>
    </source>
</evidence>
<dbReference type="OMA" id="QNWIKNS"/>
<evidence type="ECO:0000313" key="13">
    <source>
        <dbReference type="Proteomes" id="UP000030746"/>
    </source>
</evidence>
<accession>V4BVJ8</accession>
<dbReference type="Gene3D" id="1.10.10.2100">
    <property type="match status" value="1"/>
</dbReference>
<evidence type="ECO:0000256" key="8">
    <source>
        <dbReference type="PROSITE-ProRule" id="PRU01145"/>
    </source>
</evidence>
<dbReference type="HOGENOM" id="CLU_057137_0_1_1"/>
<dbReference type="Gene3D" id="3.30.1490.490">
    <property type="match status" value="1"/>
</dbReference>
<feature type="compositionally biased region" description="Basic and acidic residues" evidence="9">
    <location>
        <begin position="167"/>
        <end position="179"/>
    </location>
</feature>
<evidence type="ECO:0000256" key="4">
    <source>
        <dbReference type="ARBA" id="ARBA00022771"/>
    </source>
</evidence>
<proteinExistence type="predicted"/>
<evidence type="ECO:0000256" key="3">
    <source>
        <dbReference type="ARBA" id="ARBA00022737"/>
    </source>
</evidence>
<sequence length="337" mass="39370">MVFFNCNACGETLKRNKVEIHYRTKCRSCEVLSCVDCSKEFWGDDYKQHMTCISEEEKYSGSNYVAKPNKGEVKQELWQKSIADAVEKHKNNFKMKDLLTRLIEHPNIPRKQKKFENFMRSSFGVRDNKCISEIWSIISSSTSSSNGASENGSTNGQNKTTTEDCEPPEKDSKETDENIQKLSKREKKEQRRLLNDKKEKKDRTKHSEATEEDTSKKKKKKRKKKNDDSEIEEENEEDGEVENKRKRLDESEESEEEKVVKKRKIKFSWEKVIEEVLNTKGEEIPLKKLRKKVLAEYASQGGCLESEDELSAKFMKKLTKNPKFKVLKERVKLAKSR</sequence>
<gene>
    <name evidence="12" type="ORF">LOTGIDRAFT_206535</name>
</gene>
<dbReference type="GO" id="GO:0005730">
    <property type="term" value="C:nucleolus"/>
    <property type="evidence" value="ECO:0007669"/>
    <property type="project" value="UniProtKB-ARBA"/>
</dbReference>
<dbReference type="InterPro" id="IPR014898">
    <property type="entry name" value="Znf_C2H2_LYAR"/>
</dbReference>
<evidence type="ECO:0000259" key="10">
    <source>
        <dbReference type="Pfam" id="PF08790"/>
    </source>
</evidence>
<dbReference type="CTD" id="20245920"/>
<dbReference type="FunFam" id="1.10.10.2100:FF:000002">
    <property type="entry name" value="cell growth-regulating nucleolar protein-like"/>
    <property type="match status" value="1"/>
</dbReference>
<comment type="subcellular location">
    <subcellularLocation>
        <location evidence="1">Nucleus</location>
    </subcellularLocation>
</comment>
<evidence type="ECO:0000259" key="11">
    <source>
        <dbReference type="Pfam" id="PF25879"/>
    </source>
</evidence>
<dbReference type="RefSeq" id="XP_009056257.1">
    <property type="nucleotide sequence ID" value="XM_009058009.1"/>
</dbReference>
<dbReference type="GO" id="GO:0000122">
    <property type="term" value="P:negative regulation of transcription by RNA polymerase II"/>
    <property type="evidence" value="ECO:0007669"/>
    <property type="project" value="UniProtKB-ARBA"/>
</dbReference>
<dbReference type="FunFam" id="3.30.1490.490:FF:000001">
    <property type="entry name" value="cell growth-regulating nucleolar protein-like"/>
    <property type="match status" value="1"/>
</dbReference>
<dbReference type="Pfam" id="PF25879">
    <property type="entry name" value="WHD_LYAR"/>
    <property type="match status" value="1"/>
</dbReference>
<evidence type="ECO:0000256" key="9">
    <source>
        <dbReference type="SAM" id="MobiDB-lite"/>
    </source>
</evidence>
<dbReference type="GO" id="GO:0006364">
    <property type="term" value="P:rRNA processing"/>
    <property type="evidence" value="ECO:0007669"/>
    <property type="project" value="TreeGrafter"/>
</dbReference>
<evidence type="ECO:0000256" key="7">
    <source>
        <dbReference type="ARBA" id="ARBA00023242"/>
    </source>
</evidence>
<evidence type="ECO:0000256" key="5">
    <source>
        <dbReference type="ARBA" id="ARBA00022833"/>
    </source>
</evidence>
<feature type="compositionally biased region" description="Low complexity" evidence="9">
    <location>
        <begin position="141"/>
        <end position="154"/>
    </location>
</feature>
<keyword evidence="7" id="KW-0539">Nucleus</keyword>
<dbReference type="STRING" id="225164.V4BVJ8"/>
<dbReference type="InterPro" id="IPR039999">
    <property type="entry name" value="LYAR"/>
</dbReference>
<feature type="compositionally biased region" description="Acidic residues" evidence="9">
    <location>
        <begin position="229"/>
        <end position="240"/>
    </location>
</feature>
<dbReference type="KEGG" id="lgi:LOTGIDRAFT_206535"/>
<dbReference type="Pfam" id="PF08790">
    <property type="entry name" value="zf-LYAR"/>
    <property type="match status" value="1"/>
</dbReference>
<name>V4BVJ8_LOTGI</name>
<feature type="compositionally biased region" description="Basic and acidic residues" evidence="9">
    <location>
        <begin position="186"/>
        <end position="215"/>
    </location>
</feature>
<evidence type="ECO:0000256" key="2">
    <source>
        <dbReference type="ARBA" id="ARBA00022723"/>
    </source>
</evidence>
<keyword evidence="6" id="KW-0175">Coiled coil</keyword>
<keyword evidence="2" id="KW-0479">Metal-binding</keyword>
<evidence type="ECO:0000256" key="6">
    <source>
        <dbReference type="ARBA" id="ARBA00023054"/>
    </source>
</evidence>
<feature type="region of interest" description="Disordered" evidence="9">
    <location>
        <begin position="141"/>
        <end position="257"/>
    </location>
</feature>
<dbReference type="PANTHER" id="PTHR13100:SF10">
    <property type="entry name" value="CELL GROWTH-REGULATING NUCLEOLAR PROTEIN"/>
    <property type="match status" value="1"/>
</dbReference>
<dbReference type="OrthoDB" id="21474at2759"/>
<dbReference type="GeneID" id="20245920"/>
<dbReference type="PROSITE" id="PS51804">
    <property type="entry name" value="ZF_C2HC_LYAR"/>
    <property type="match status" value="2"/>
</dbReference>
<dbReference type="SUPFAM" id="SSF57667">
    <property type="entry name" value="beta-beta-alpha zinc fingers"/>
    <property type="match status" value="2"/>
</dbReference>